<feature type="transmembrane region" description="Helical" evidence="9">
    <location>
        <begin position="346"/>
        <end position="371"/>
    </location>
</feature>
<dbReference type="InterPro" id="IPR044925">
    <property type="entry name" value="His-Me_finger_sf"/>
</dbReference>
<dbReference type="InterPro" id="IPR007346">
    <property type="entry name" value="Endonuclease-I"/>
</dbReference>
<feature type="transmembrane region" description="Helical" evidence="9">
    <location>
        <begin position="245"/>
        <end position="262"/>
    </location>
</feature>
<dbReference type="AlphaFoldDB" id="A0A3M5DDJ3"/>
<evidence type="ECO:0000256" key="4">
    <source>
        <dbReference type="ARBA" id="ARBA00022475"/>
    </source>
</evidence>
<evidence type="ECO:0000256" key="8">
    <source>
        <dbReference type="ARBA" id="ARBA00023136"/>
    </source>
</evidence>
<comment type="subcellular location">
    <subcellularLocation>
        <location evidence="1">Cell inner membrane</location>
        <topology evidence="1">Multi-pass membrane protein</topology>
    </subcellularLocation>
    <subcellularLocation>
        <location evidence="9">Cell membrane</location>
        <topology evidence="9">Multi-pass membrane protein</topology>
    </subcellularLocation>
</comment>
<keyword evidence="8 9" id="KW-0472">Membrane</keyword>
<dbReference type="InterPro" id="IPR035906">
    <property type="entry name" value="MetI-like_sf"/>
</dbReference>
<keyword evidence="10" id="KW-0732">Signal</keyword>
<dbReference type="Proteomes" id="UP000270834">
    <property type="component" value="Unassembled WGS sequence"/>
</dbReference>
<dbReference type="GO" id="GO:0004518">
    <property type="term" value="F:nuclease activity"/>
    <property type="evidence" value="ECO:0007669"/>
    <property type="project" value="InterPro"/>
</dbReference>
<evidence type="ECO:0000256" key="10">
    <source>
        <dbReference type="SAM" id="SignalP"/>
    </source>
</evidence>
<comment type="similarity">
    <text evidence="9">Belongs to the binding-protein-dependent transport system permease family.</text>
</comment>
<evidence type="ECO:0000256" key="1">
    <source>
        <dbReference type="ARBA" id="ARBA00004429"/>
    </source>
</evidence>
<feature type="domain" description="ABC transmembrane type-1" evidence="11">
    <location>
        <begin position="180"/>
        <end position="372"/>
    </location>
</feature>
<dbReference type="SUPFAM" id="SSF54060">
    <property type="entry name" value="His-Me finger endonucleases"/>
    <property type="match status" value="1"/>
</dbReference>
<organism evidence="12 13">
    <name type="scientific">Pseudomonas aeruginosa</name>
    <dbReference type="NCBI Taxonomy" id="287"/>
    <lineage>
        <taxon>Bacteria</taxon>
        <taxon>Pseudomonadati</taxon>
        <taxon>Pseudomonadota</taxon>
        <taxon>Gammaproteobacteria</taxon>
        <taxon>Pseudomonadales</taxon>
        <taxon>Pseudomonadaceae</taxon>
        <taxon>Pseudomonas</taxon>
    </lineage>
</organism>
<protein>
    <recommendedName>
        <fullName evidence="11">ABC transmembrane type-1 domain-containing protein</fullName>
    </recommendedName>
</protein>
<dbReference type="PANTHER" id="PTHR30325">
    <property type="entry name" value="MEMBRANE COMPONENT OF ABC TRANSPORTER"/>
    <property type="match status" value="1"/>
</dbReference>
<dbReference type="FunFam" id="1.10.3720.10:FF:000005">
    <property type="entry name" value="Microcin C ABC transporter permease"/>
    <property type="match status" value="1"/>
</dbReference>
<keyword evidence="6 9" id="KW-0812">Transmembrane</keyword>
<feature type="signal peptide" evidence="10">
    <location>
        <begin position="1"/>
        <end position="22"/>
    </location>
</feature>
<accession>A0A3M5DDJ3</accession>
<proteinExistence type="inferred from homology"/>
<evidence type="ECO:0000256" key="2">
    <source>
        <dbReference type="ARBA" id="ARBA00006429"/>
    </source>
</evidence>
<evidence type="ECO:0000313" key="13">
    <source>
        <dbReference type="Proteomes" id="UP000270834"/>
    </source>
</evidence>
<dbReference type="InterPro" id="IPR000515">
    <property type="entry name" value="MetI-like"/>
</dbReference>
<comment type="caution">
    <text evidence="12">The sequence shown here is derived from an EMBL/GenBank/DDBJ whole genome shotgun (WGS) entry which is preliminary data.</text>
</comment>
<dbReference type="PROSITE" id="PS50928">
    <property type="entry name" value="ABC_TM1"/>
    <property type="match status" value="1"/>
</dbReference>
<name>A0A3M5DDJ3_PSEAI</name>
<dbReference type="CDD" id="cd06261">
    <property type="entry name" value="TM_PBP2"/>
    <property type="match status" value="1"/>
</dbReference>
<feature type="transmembrane region" description="Helical" evidence="9">
    <location>
        <begin position="220"/>
        <end position="239"/>
    </location>
</feature>
<evidence type="ECO:0000259" key="11">
    <source>
        <dbReference type="PROSITE" id="PS50928"/>
    </source>
</evidence>
<keyword evidence="5" id="KW-0997">Cell inner membrane</keyword>
<dbReference type="GO" id="GO:0055085">
    <property type="term" value="P:transmembrane transport"/>
    <property type="evidence" value="ECO:0007669"/>
    <property type="project" value="InterPro"/>
</dbReference>
<dbReference type="Gene3D" id="1.10.3720.10">
    <property type="entry name" value="MetI-like"/>
    <property type="match status" value="1"/>
</dbReference>
<evidence type="ECO:0000256" key="3">
    <source>
        <dbReference type="ARBA" id="ARBA00022448"/>
    </source>
</evidence>
<dbReference type="Pfam" id="PF00528">
    <property type="entry name" value="BPD_transp_1"/>
    <property type="match status" value="1"/>
</dbReference>
<dbReference type="PANTHER" id="PTHR30325:SF0">
    <property type="entry name" value="INNER MEMBRANE ABC TRANSPORTER PERMEASE PROTEIN YEJE"/>
    <property type="match status" value="1"/>
</dbReference>
<gene>
    <name evidence="12" type="ORF">ALP65_01927</name>
</gene>
<dbReference type="GO" id="GO:0042884">
    <property type="term" value="P:microcin transport"/>
    <property type="evidence" value="ECO:0007669"/>
    <property type="project" value="TreeGrafter"/>
</dbReference>
<evidence type="ECO:0000313" key="12">
    <source>
        <dbReference type="EMBL" id="RMS47303.1"/>
    </source>
</evidence>
<evidence type="ECO:0000256" key="9">
    <source>
        <dbReference type="RuleBase" id="RU363032"/>
    </source>
</evidence>
<keyword evidence="4" id="KW-1003">Cell membrane</keyword>
<sequence>MLSRLFVGLFALLLASAGQANAPRTFSEAKKIGWKLYARQSVEFYCGCRYSGNRVDLASCGYKPRKNANRARRIEWEHIVPAWVIGHQRRCWQNGGRSNCARHDSTYQRAEADLHNLVPSIGEVNGDRSNFAFGWLPQKPQQYGACPMVVDFKARKAMPRPQIRGMIARTYFYMSDRYGLRLSILFALGLTLASSLLGICAGAVQGYYGGWIDLFGQRFIEVWSGLPMLYLLIILASLVQPGVGWLLAIMLLFSWTSLVDVVRAEFLRGRHLEYVKAARTLGLGDAGVMFRHILPNAMVATLTFLPFLLCGAVTTLTALDFLGFGLPPGSPSLGELVGQGRDNLQAPWLGLTVFVVLATLLSLLVFIGEAVRDAFDPRK</sequence>
<dbReference type="GO" id="GO:0005886">
    <property type="term" value="C:plasma membrane"/>
    <property type="evidence" value="ECO:0007669"/>
    <property type="project" value="UniProtKB-SubCell"/>
</dbReference>
<feature type="chain" id="PRO_5018178640" description="ABC transmembrane type-1 domain-containing protein" evidence="10">
    <location>
        <begin position="23"/>
        <end position="379"/>
    </location>
</feature>
<dbReference type="Pfam" id="PF04231">
    <property type="entry name" value="Endonuclease_1"/>
    <property type="match status" value="1"/>
</dbReference>
<dbReference type="EMBL" id="RBSQ01001151">
    <property type="protein sequence ID" value="RMS47303.1"/>
    <property type="molecule type" value="Genomic_DNA"/>
</dbReference>
<feature type="transmembrane region" description="Helical" evidence="9">
    <location>
        <begin position="184"/>
        <end position="208"/>
    </location>
</feature>
<evidence type="ECO:0000256" key="5">
    <source>
        <dbReference type="ARBA" id="ARBA00022519"/>
    </source>
</evidence>
<reference evidence="12 13" key="1">
    <citation type="submission" date="2018-08" db="EMBL/GenBank/DDBJ databases">
        <title>Recombination of ecologically and evolutionarily significant loci maintains genetic cohesion in the Pseudomonas syringae species complex.</title>
        <authorList>
            <person name="Dillon M."/>
            <person name="Thakur S."/>
            <person name="Almeida R.N.D."/>
            <person name="Weir B.S."/>
            <person name="Guttman D.S."/>
        </authorList>
    </citation>
    <scope>NUCLEOTIDE SEQUENCE [LARGE SCALE GENOMIC DNA]</scope>
    <source>
        <strain evidence="12 13">ICMP 7846</strain>
    </source>
</reference>
<evidence type="ECO:0000256" key="6">
    <source>
        <dbReference type="ARBA" id="ARBA00022692"/>
    </source>
</evidence>
<dbReference type="SUPFAM" id="SSF161098">
    <property type="entry name" value="MetI-like"/>
    <property type="match status" value="1"/>
</dbReference>
<evidence type="ECO:0000256" key="7">
    <source>
        <dbReference type="ARBA" id="ARBA00022989"/>
    </source>
</evidence>
<feature type="transmembrane region" description="Helical" evidence="9">
    <location>
        <begin position="299"/>
        <end position="326"/>
    </location>
</feature>
<keyword evidence="7 9" id="KW-1133">Transmembrane helix</keyword>
<keyword evidence="3 9" id="KW-0813">Transport</keyword>
<comment type="similarity">
    <text evidence="2">Belongs to the EndA/NucM nuclease family.</text>
</comment>